<feature type="compositionally biased region" description="Basic and acidic residues" evidence="1">
    <location>
        <begin position="1"/>
        <end position="13"/>
    </location>
</feature>
<comment type="caution">
    <text evidence="2">The sequence shown here is derived from an EMBL/GenBank/DDBJ whole genome shotgun (WGS) entry which is preliminary data.</text>
</comment>
<dbReference type="EMBL" id="LCTV02000007">
    <property type="protein sequence ID" value="PRQ73833.1"/>
    <property type="molecule type" value="Genomic_DNA"/>
</dbReference>
<feature type="region of interest" description="Disordered" evidence="1">
    <location>
        <begin position="1"/>
        <end position="121"/>
    </location>
</feature>
<evidence type="ECO:0000313" key="2">
    <source>
        <dbReference type="EMBL" id="PRQ73833.1"/>
    </source>
</evidence>
<protein>
    <submittedName>
        <fullName evidence="2">Uncharacterized protein</fullName>
    </submittedName>
</protein>
<gene>
    <name evidence="2" type="ORF">AAT19DRAFT_15400</name>
</gene>
<organism evidence="2 3">
    <name type="scientific">Rhodotorula toruloides</name>
    <name type="common">Yeast</name>
    <name type="synonym">Rhodosporidium toruloides</name>
    <dbReference type="NCBI Taxonomy" id="5286"/>
    <lineage>
        <taxon>Eukaryota</taxon>
        <taxon>Fungi</taxon>
        <taxon>Dikarya</taxon>
        <taxon>Basidiomycota</taxon>
        <taxon>Pucciniomycotina</taxon>
        <taxon>Microbotryomycetes</taxon>
        <taxon>Sporidiobolales</taxon>
        <taxon>Sporidiobolaceae</taxon>
        <taxon>Rhodotorula</taxon>
    </lineage>
</organism>
<sequence>MNRMSRCEEERHREAGRKRRLRVCSGRDRDTIRGKACEGHRQGSSPGVAGTTVRRDLEGDSCTGRGTVQDGRAVDSSLPEEEEGEVRWRRSSPVEAGSRTVKELEGTVGKDPQADDRSRLRPEAVQQEVGRMHRLDSSPARWRPCTSLVEVLLLGPRMDSPPTVREAGRGAGSALDVGRRLQQRHPGASRAASSPCPS</sequence>
<feature type="compositionally biased region" description="Basic and acidic residues" evidence="1">
    <location>
        <begin position="112"/>
        <end position="121"/>
    </location>
</feature>
<evidence type="ECO:0000256" key="1">
    <source>
        <dbReference type="SAM" id="MobiDB-lite"/>
    </source>
</evidence>
<dbReference type="Proteomes" id="UP000239560">
    <property type="component" value="Unassembled WGS sequence"/>
</dbReference>
<name>A0A2T0A743_RHOTO</name>
<reference evidence="2 3" key="1">
    <citation type="journal article" date="2018" name="Elife">
        <title>Functional genomics of lipid metabolism in the oleaginous yeast Rhodosporidium toruloides.</title>
        <authorList>
            <person name="Coradetti S.T."/>
            <person name="Pinel D."/>
            <person name="Geiselman G."/>
            <person name="Ito M."/>
            <person name="Mondo S."/>
            <person name="Reilly M.C."/>
            <person name="Cheng Y.F."/>
            <person name="Bauer S."/>
            <person name="Grigoriev I."/>
            <person name="Gladden J.M."/>
            <person name="Simmons B.A."/>
            <person name="Brem R."/>
            <person name="Arkin A.P."/>
            <person name="Skerker J.M."/>
        </authorList>
    </citation>
    <scope>NUCLEOTIDE SEQUENCE [LARGE SCALE GENOMIC DNA]</scope>
    <source>
        <strain evidence="2 3">NBRC 0880</strain>
    </source>
</reference>
<feature type="region of interest" description="Disordered" evidence="1">
    <location>
        <begin position="157"/>
        <end position="198"/>
    </location>
</feature>
<feature type="compositionally biased region" description="Basic and acidic residues" evidence="1">
    <location>
        <begin position="25"/>
        <end position="41"/>
    </location>
</feature>
<accession>A0A2T0A743</accession>
<dbReference type="AlphaFoldDB" id="A0A2T0A743"/>
<evidence type="ECO:0000313" key="3">
    <source>
        <dbReference type="Proteomes" id="UP000239560"/>
    </source>
</evidence>
<proteinExistence type="predicted"/>